<sequence length="59" mass="6980">MRVHGAYTHTNNRGSGKCDTLRPTLNPKYDLEDEKRYKFDICLVKNGRYEHCDEAYWVA</sequence>
<evidence type="ECO:0000313" key="1">
    <source>
        <dbReference type="EMBL" id="OLZ42882.1"/>
    </source>
</evidence>
<dbReference type="EMBL" id="MQUQ01000044">
    <property type="protein sequence ID" value="OLZ42882.1"/>
    <property type="molecule type" value="Genomic_DNA"/>
</dbReference>
<dbReference type="Proteomes" id="UP000187486">
    <property type="component" value="Unassembled WGS sequence"/>
</dbReference>
<protein>
    <submittedName>
        <fullName evidence="1">Uncharacterized protein</fullName>
    </submittedName>
</protein>
<reference evidence="1 2" key="1">
    <citation type="submission" date="2016-01" db="EMBL/GenBank/DDBJ databases">
        <title>Amycolatopsis coloradensis genome sequencing and assembly.</title>
        <authorList>
            <person name="Mayilraj S."/>
        </authorList>
    </citation>
    <scope>NUCLEOTIDE SEQUENCE [LARGE SCALE GENOMIC DNA]</scope>
    <source>
        <strain evidence="1 2">DSM 44225</strain>
    </source>
</reference>
<dbReference type="AlphaFoldDB" id="A0A1R0KD82"/>
<accession>A0A1R0KD82</accession>
<gene>
    <name evidence="1" type="ORF">BS329_41080</name>
</gene>
<comment type="caution">
    <text evidence="1">The sequence shown here is derived from an EMBL/GenBank/DDBJ whole genome shotgun (WGS) entry which is preliminary data.</text>
</comment>
<evidence type="ECO:0000313" key="2">
    <source>
        <dbReference type="Proteomes" id="UP000187486"/>
    </source>
</evidence>
<organism evidence="1 2">
    <name type="scientific">Amycolatopsis coloradensis</name>
    <dbReference type="NCBI Taxonomy" id="76021"/>
    <lineage>
        <taxon>Bacteria</taxon>
        <taxon>Bacillati</taxon>
        <taxon>Actinomycetota</taxon>
        <taxon>Actinomycetes</taxon>
        <taxon>Pseudonocardiales</taxon>
        <taxon>Pseudonocardiaceae</taxon>
        <taxon>Amycolatopsis</taxon>
    </lineage>
</organism>
<name>A0A1R0KD82_9PSEU</name>
<proteinExistence type="predicted"/>
<keyword evidence="2" id="KW-1185">Reference proteome</keyword>